<gene>
    <name evidence="2" type="ORF">PT974_11254</name>
</gene>
<evidence type="ECO:0000313" key="3">
    <source>
        <dbReference type="Proteomes" id="UP001338125"/>
    </source>
</evidence>
<dbReference type="SUPFAM" id="SSF52799">
    <property type="entry name" value="(Phosphotyrosine protein) phosphatases II"/>
    <property type="match status" value="1"/>
</dbReference>
<sequence length="248" mass="27220">MTSPTADLDALLRTDVRNPIPLSALLPHLSAPPFIPSRSLINARDVGADPDAVAWIGANVKRIFDLRKPLERGHAPDPVIPGVENYPTPSLDDFANGDGSEAWKQQYLSVAITYAPTYRAVLEHIRDTPKEPFLFHCTAGRDRTGVLAGLLHHLAGTAPDDSVRDYMLSRIGTEPARDKLLQFAMFSVGITDPATPGFYNLVDLRPEYWAAFLEGLNDKFGGWDGYVTGELGLSAEDLEIIKKNIREA</sequence>
<dbReference type="InterPro" id="IPR000387">
    <property type="entry name" value="Tyr_Pase_dom"/>
</dbReference>
<protein>
    <recommendedName>
        <fullName evidence="1">Tyrosine specific protein phosphatases domain-containing protein</fullName>
    </recommendedName>
</protein>
<comment type="caution">
    <text evidence="2">The sequence shown here is derived from an EMBL/GenBank/DDBJ whole genome shotgun (WGS) entry which is preliminary data.</text>
</comment>
<dbReference type="PROSITE" id="PS50056">
    <property type="entry name" value="TYR_PHOSPHATASE_2"/>
    <property type="match status" value="1"/>
</dbReference>
<dbReference type="EMBL" id="JAVFKD010000016">
    <property type="protein sequence ID" value="KAK5987136.1"/>
    <property type="molecule type" value="Genomic_DNA"/>
</dbReference>
<dbReference type="PROSITE" id="PS00383">
    <property type="entry name" value="TYR_PHOSPHATASE_1"/>
    <property type="match status" value="1"/>
</dbReference>
<feature type="domain" description="Tyrosine specific protein phosphatases" evidence="1">
    <location>
        <begin position="119"/>
        <end position="181"/>
    </location>
</feature>
<dbReference type="InterPro" id="IPR016130">
    <property type="entry name" value="Tyr_Pase_AS"/>
</dbReference>
<proteinExistence type="predicted"/>
<organism evidence="2 3">
    <name type="scientific">Cladobotryum mycophilum</name>
    <dbReference type="NCBI Taxonomy" id="491253"/>
    <lineage>
        <taxon>Eukaryota</taxon>
        <taxon>Fungi</taxon>
        <taxon>Dikarya</taxon>
        <taxon>Ascomycota</taxon>
        <taxon>Pezizomycotina</taxon>
        <taxon>Sordariomycetes</taxon>
        <taxon>Hypocreomycetidae</taxon>
        <taxon>Hypocreales</taxon>
        <taxon>Hypocreaceae</taxon>
        <taxon>Cladobotryum</taxon>
    </lineage>
</organism>
<dbReference type="InterPro" id="IPR026893">
    <property type="entry name" value="Tyr/Ser_Pase_IphP-type"/>
</dbReference>
<accession>A0ABR0S5P3</accession>
<evidence type="ECO:0000313" key="2">
    <source>
        <dbReference type="EMBL" id="KAK5987136.1"/>
    </source>
</evidence>
<reference evidence="2 3" key="1">
    <citation type="submission" date="2024-01" db="EMBL/GenBank/DDBJ databases">
        <title>Complete genome of Cladobotryum mycophilum ATHUM6906.</title>
        <authorList>
            <person name="Christinaki A.C."/>
            <person name="Myridakis A.I."/>
            <person name="Kouvelis V.N."/>
        </authorList>
    </citation>
    <scope>NUCLEOTIDE SEQUENCE [LARGE SCALE GENOMIC DNA]</scope>
    <source>
        <strain evidence="2 3">ATHUM6906</strain>
    </source>
</reference>
<dbReference type="Gene3D" id="3.90.190.10">
    <property type="entry name" value="Protein tyrosine phosphatase superfamily"/>
    <property type="match status" value="1"/>
</dbReference>
<evidence type="ECO:0000259" key="1">
    <source>
        <dbReference type="PROSITE" id="PS50056"/>
    </source>
</evidence>
<name>A0ABR0S5P3_9HYPO</name>
<keyword evidence="3" id="KW-1185">Reference proteome</keyword>
<dbReference type="Pfam" id="PF13350">
    <property type="entry name" value="Y_phosphatase3"/>
    <property type="match status" value="1"/>
</dbReference>
<dbReference type="InterPro" id="IPR029021">
    <property type="entry name" value="Prot-tyrosine_phosphatase-like"/>
</dbReference>
<dbReference type="Proteomes" id="UP001338125">
    <property type="component" value="Unassembled WGS sequence"/>
</dbReference>